<reference evidence="1 2" key="1">
    <citation type="journal article" date="2016" name="Nat. Commun.">
        <title>Thousands of microbial genomes shed light on interconnected biogeochemical processes in an aquifer system.</title>
        <authorList>
            <person name="Anantharaman K."/>
            <person name="Brown C.T."/>
            <person name="Hug L.A."/>
            <person name="Sharon I."/>
            <person name="Castelle C.J."/>
            <person name="Probst A.J."/>
            <person name="Thomas B.C."/>
            <person name="Singh A."/>
            <person name="Wilkins M.J."/>
            <person name="Karaoz U."/>
            <person name="Brodie E.L."/>
            <person name="Williams K.H."/>
            <person name="Hubbard S.S."/>
            <person name="Banfield J.F."/>
        </authorList>
    </citation>
    <scope>NUCLEOTIDE SEQUENCE [LARGE SCALE GENOMIC DNA]</scope>
</reference>
<proteinExistence type="predicted"/>
<organism evidence="1 2">
    <name type="scientific">Candidatus Portnoybacteria bacterium RBG_13_40_8</name>
    <dbReference type="NCBI Taxonomy" id="1801990"/>
    <lineage>
        <taxon>Bacteria</taxon>
        <taxon>Candidatus Portnoyibacteriota</taxon>
    </lineage>
</organism>
<dbReference type="AlphaFoldDB" id="A0A1G2F435"/>
<protein>
    <submittedName>
        <fullName evidence="1">Uncharacterized protein</fullName>
    </submittedName>
</protein>
<evidence type="ECO:0000313" key="2">
    <source>
        <dbReference type="Proteomes" id="UP000177810"/>
    </source>
</evidence>
<dbReference type="Proteomes" id="UP000177810">
    <property type="component" value="Unassembled WGS sequence"/>
</dbReference>
<dbReference type="EMBL" id="MHMT01000015">
    <property type="protein sequence ID" value="OGZ32697.1"/>
    <property type="molecule type" value="Genomic_DNA"/>
</dbReference>
<sequence>MLISFKEVRLRTLKNRIIQKMKEEKQKTKKFVWSLEELKDALNLDARTKKTTMKEIKPILKMLEKENRITIIPCTITYGPVGSKHVYSTEIKFWG</sequence>
<evidence type="ECO:0000313" key="1">
    <source>
        <dbReference type="EMBL" id="OGZ32697.1"/>
    </source>
</evidence>
<gene>
    <name evidence="1" type="ORF">A2V69_03730</name>
</gene>
<name>A0A1G2F435_9BACT</name>
<comment type="caution">
    <text evidence="1">The sequence shown here is derived from an EMBL/GenBank/DDBJ whole genome shotgun (WGS) entry which is preliminary data.</text>
</comment>
<accession>A0A1G2F435</accession>